<gene>
    <name evidence="2" type="ORF">MPNT_140014</name>
</gene>
<dbReference type="InterPro" id="IPR001279">
    <property type="entry name" value="Metallo-B-lactamas"/>
</dbReference>
<dbReference type="SUPFAM" id="SSF56281">
    <property type="entry name" value="Metallo-hydrolase/oxidoreductase"/>
    <property type="match status" value="1"/>
</dbReference>
<accession>A0A8J2BRC2</accession>
<dbReference type="Gene3D" id="3.60.15.10">
    <property type="entry name" value="Ribonuclease Z/Hydroxyacylglutathione hydrolase-like"/>
    <property type="match status" value="1"/>
</dbReference>
<dbReference type="InterPro" id="IPR052533">
    <property type="entry name" value="WalJ/YycJ-like"/>
</dbReference>
<evidence type="ECO:0000259" key="1">
    <source>
        <dbReference type="SMART" id="SM00849"/>
    </source>
</evidence>
<dbReference type="PANTHER" id="PTHR47619:SF1">
    <property type="entry name" value="EXODEOXYRIBONUCLEASE WALJ"/>
    <property type="match status" value="1"/>
</dbReference>
<keyword evidence="3" id="KW-1185">Reference proteome</keyword>
<reference evidence="2" key="1">
    <citation type="submission" date="2021-02" db="EMBL/GenBank/DDBJ databases">
        <authorList>
            <person name="Cremers G."/>
            <person name="Picone N."/>
        </authorList>
    </citation>
    <scope>NUCLEOTIDE SEQUENCE</scope>
    <source>
        <strain evidence="2">PQ17</strain>
    </source>
</reference>
<dbReference type="InterPro" id="IPR036866">
    <property type="entry name" value="RibonucZ/Hydroxyglut_hydro"/>
</dbReference>
<evidence type="ECO:0000313" key="3">
    <source>
        <dbReference type="Proteomes" id="UP000663859"/>
    </source>
</evidence>
<dbReference type="SMART" id="SM00849">
    <property type="entry name" value="Lactamase_B"/>
    <property type="match status" value="1"/>
</dbReference>
<proteinExistence type="predicted"/>
<dbReference type="EMBL" id="CAJNOB010000006">
    <property type="protein sequence ID" value="CAF0693474.1"/>
    <property type="molecule type" value="Genomic_DNA"/>
</dbReference>
<dbReference type="Proteomes" id="UP000663859">
    <property type="component" value="Unassembled WGS sequence"/>
</dbReference>
<dbReference type="GO" id="GO:0016787">
    <property type="term" value="F:hydrolase activity"/>
    <property type="evidence" value="ECO:0007669"/>
    <property type="project" value="UniProtKB-KW"/>
</dbReference>
<organism evidence="2 3">
    <name type="scientific">Candidatus Methylacidithermus pantelleriae</name>
    <dbReference type="NCBI Taxonomy" id="2744239"/>
    <lineage>
        <taxon>Bacteria</taxon>
        <taxon>Pseudomonadati</taxon>
        <taxon>Verrucomicrobiota</taxon>
        <taxon>Methylacidiphilae</taxon>
        <taxon>Methylacidiphilales</taxon>
        <taxon>Methylacidiphilaceae</taxon>
        <taxon>Candidatus Methylacidithermus</taxon>
    </lineage>
</organism>
<keyword evidence="2" id="KW-0378">Hydrolase</keyword>
<comment type="caution">
    <text evidence="2">The sequence shown here is derived from an EMBL/GenBank/DDBJ whole genome shotgun (WGS) entry which is preliminary data.</text>
</comment>
<feature type="domain" description="Metallo-beta-lactamase" evidence="1">
    <location>
        <begin position="33"/>
        <end position="237"/>
    </location>
</feature>
<protein>
    <submittedName>
        <fullName evidence="2">Metal-dependent hydrolase</fullName>
    </submittedName>
</protein>
<sequence length="292" mass="32076">MGSFPKLRLAHPAPFSYGVIAMFSVTILASSSKGNATLVATNCTRLLVDAGLSCRRLEDTLRKIGLSPADLDGILLTHEHSDHASGLPVLLKKYPVPLFCSPTTYRVISPQLTQPPRWIPVEAGRAIELADLQMETFPVPHDAYDPVGLLLRHAQGCFGIVTDLGYVTGLVIERLREARGILLEANYEMELLQKDPKRPWSIKQRIISRHGHLSNEAAAELVAALARAELREVYLGHLSEDCNDPALAKRRVMERLGELAAQVKVEVILPSSCPVRVQWGPSHPAVAQDPKL</sequence>
<dbReference type="PANTHER" id="PTHR47619">
    <property type="entry name" value="METALLO-HYDROLASE YYCJ-RELATED"/>
    <property type="match status" value="1"/>
</dbReference>
<name>A0A8J2BRC2_9BACT</name>
<evidence type="ECO:0000313" key="2">
    <source>
        <dbReference type="EMBL" id="CAF0693474.1"/>
    </source>
</evidence>
<dbReference type="Pfam" id="PF12706">
    <property type="entry name" value="Lactamase_B_2"/>
    <property type="match status" value="1"/>
</dbReference>
<dbReference type="AlphaFoldDB" id="A0A8J2BRC2"/>